<sequence length="77" mass="8898">MNNRQVTTQDLLQIIGRQRVEIELMTRQLEQMQSLAQSEQNRANEAQEVAKKLHQQIQKSAIENNGAEIGRLEKEPD</sequence>
<name>A0A0F9L7Z7_9ZZZZ</name>
<dbReference type="EMBL" id="LAZR01006600">
    <property type="protein sequence ID" value="KKM90974.1"/>
    <property type="molecule type" value="Genomic_DNA"/>
</dbReference>
<keyword evidence="1" id="KW-0175">Coiled coil</keyword>
<proteinExistence type="predicted"/>
<gene>
    <name evidence="2" type="ORF">LCGC14_1233260</name>
</gene>
<evidence type="ECO:0000313" key="2">
    <source>
        <dbReference type="EMBL" id="KKM90974.1"/>
    </source>
</evidence>
<reference evidence="2" key="1">
    <citation type="journal article" date="2015" name="Nature">
        <title>Complex archaea that bridge the gap between prokaryotes and eukaryotes.</title>
        <authorList>
            <person name="Spang A."/>
            <person name="Saw J.H."/>
            <person name="Jorgensen S.L."/>
            <person name="Zaremba-Niedzwiedzka K."/>
            <person name="Martijn J."/>
            <person name="Lind A.E."/>
            <person name="van Eijk R."/>
            <person name="Schleper C."/>
            <person name="Guy L."/>
            <person name="Ettema T.J."/>
        </authorList>
    </citation>
    <scope>NUCLEOTIDE SEQUENCE</scope>
</reference>
<feature type="coiled-coil region" evidence="1">
    <location>
        <begin position="22"/>
        <end position="63"/>
    </location>
</feature>
<dbReference type="AlphaFoldDB" id="A0A0F9L7Z7"/>
<accession>A0A0F9L7Z7</accession>
<protein>
    <submittedName>
        <fullName evidence="2">Uncharacterized protein</fullName>
    </submittedName>
</protein>
<evidence type="ECO:0000256" key="1">
    <source>
        <dbReference type="SAM" id="Coils"/>
    </source>
</evidence>
<comment type="caution">
    <text evidence="2">The sequence shown here is derived from an EMBL/GenBank/DDBJ whole genome shotgun (WGS) entry which is preliminary data.</text>
</comment>
<organism evidence="2">
    <name type="scientific">marine sediment metagenome</name>
    <dbReference type="NCBI Taxonomy" id="412755"/>
    <lineage>
        <taxon>unclassified sequences</taxon>
        <taxon>metagenomes</taxon>
        <taxon>ecological metagenomes</taxon>
    </lineage>
</organism>